<keyword evidence="3" id="KW-0328">Glycosyltransferase</keyword>
<dbReference type="EMBL" id="KB310004">
    <property type="protein sequence ID" value="ELT92768.1"/>
    <property type="molecule type" value="Genomic_DNA"/>
</dbReference>
<dbReference type="STRING" id="283909.R7TG59"/>
<feature type="non-terminal residue" evidence="11">
    <location>
        <position position="364"/>
    </location>
</feature>
<protein>
    <submittedName>
        <fullName evidence="11 12">Uncharacterized protein</fullName>
    </submittedName>
</protein>
<dbReference type="EnsemblMetazoa" id="CapteT83962">
    <property type="protein sequence ID" value="CapteP83962"/>
    <property type="gene ID" value="CapteG83962"/>
</dbReference>
<keyword evidence="6" id="KW-0735">Signal-anchor</keyword>
<evidence type="ECO:0000256" key="4">
    <source>
        <dbReference type="ARBA" id="ARBA00022679"/>
    </source>
</evidence>
<dbReference type="GO" id="GO:0016020">
    <property type="term" value="C:membrane"/>
    <property type="evidence" value="ECO:0007669"/>
    <property type="project" value="UniProtKB-SubCell"/>
</dbReference>
<evidence type="ECO:0000256" key="5">
    <source>
        <dbReference type="ARBA" id="ARBA00022692"/>
    </source>
</evidence>
<evidence type="ECO:0000313" key="11">
    <source>
        <dbReference type="EMBL" id="ELT92768.1"/>
    </source>
</evidence>
<keyword evidence="5" id="KW-0812">Transmembrane</keyword>
<evidence type="ECO:0000256" key="3">
    <source>
        <dbReference type="ARBA" id="ARBA00022676"/>
    </source>
</evidence>
<name>R7TG59_CAPTE</name>
<reference evidence="11 13" key="2">
    <citation type="journal article" date="2013" name="Nature">
        <title>Insights into bilaterian evolution from three spiralian genomes.</title>
        <authorList>
            <person name="Simakov O."/>
            <person name="Marletaz F."/>
            <person name="Cho S.J."/>
            <person name="Edsinger-Gonzales E."/>
            <person name="Havlak P."/>
            <person name="Hellsten U."/>
            <person name="Kuo D.H."/>
            <person name="Larsson T."/>
            <person name="Lv J."/>
            <person name="Arendt D."/>
            <person name="Savage R."/>
            <person name="Osoegawa K."/>
            <person name="de Jong P."/>
            <person name="Grimwood J."/>
            <person name="Chapman J.A."/>
            <person name="Shapiro H."/>
            <person name="Aerts A."/>
            <person name="Otillar R.P."/>
            <person name="Terry A.Y."/>
            <person name="Boore J.L."/>
            <person name="Grigoriev I.V."/>
            <person name="Lindberg D.R."/>
            <person name="Seaver E.C."/>
            <person name="Weisblat D.A."/>
            <person name="Putnam N.H."/>
            <person name="Rokhsar D.S."/>
        </authorList>
    </citation>
    <scope>NUCLEOTIDE SEQUENCE</scope>
    <source>
        <strain evidence="11 13">I ESC-2004</strain>
    </source>
</reference>
<evidence type="ECO:0000256" key="8">
    <source>
        <dbReference type="ARBA" id="ARBA00023136"/>
    </source>
</evidence>
<keyword evidence="4" id="KW-0808">Transferase</keyword>
<evidence type="ECO:0000256" key="10">
    <source>
        <dbReference type="ARBA" id="ARBA00038150"/>
    </source>
</evidence>
<keyword evidence="8" id="KW-0472">Membrane</keyword>
<keyword evidence="13" id="KW-1185">Reference proteome</keyword>
<dbReference type="EMBL" id="AMQN01002759">
    <property type="status" value="NOT_ANNOTATED_CDS"/>
    <property type="molecule type" value="Genomic_DNA"/>
</dbReference>
<dbReference type="PANTHER" id="PTHR19297:SF181">
    <property type="entry name" value="PROTEIN XYLOSYLTRANSFERASE"/>
    <property type="match status" value="1"/>
</dbReference>
<evidence type="ECO:0000256" key="1">
    <source>
        <dbReference type="ARBA" id="ARBA00004606"/>
    </source>
</evidence>
<dbReference type="HOGENOM" id="CLU_032341_1_0_1"/>
<proteinExistence type="inferred from homology"/>
<dbReference type="GO" id="GO:0008375">
    <property type="term" value="F:acetylglucosaminyltransferase activity"/>
    <property type="evidence" value="ECO:0007669"/>
    <property type="project" value="TreeGrafter"/>
</dbReference>
<evidence type="ECO:0000313" key="12">
    <source>
        <dbReference type="EnsemblMetazoa" id="CapteP83962"/>
    </source>
</evidence>
<evidence type="ECO:0000256" key="2">
    <source>
        <dbReference type="ARBA" id="ARBA00004922"/>
    </source>
</evidence>
<dbReference type="OMA" id="PDPPHNA"/>
<sequence>NITCADILHGDPSLHSNSSIYTRIRQYLNTAYTPWVSIRKYFDWGQNCTEFKRIRGYVTEPLSEEEGKFPIAFTILAHVDIEQIERLLRAIYHPQNQYCIHVDAKSSVYTIQAIRAIAACFDNVFVATKLEHVIYAGFSRLQADINCMRDHLMFSTEWKYLINTAAMAFPLKTNAELVQILKIYNGANDIEGMHRRVLNARIKLEWIVVDQDIKQTGRKNPDPPHDLKIVRGSAYGVFSRPFVEYMMVEQKAVDLLEWSKRTFSPDEHYWATLHHTMRNPHLHPPGGYEGDPDTKPWLAVYANWEPYKPTSNTTCYGHERNSMCVFGVGDLPALIKRKELFCNKFVIKFEPTALECMEAWIRQK</sequence>
<evidence type="ECO:0000256" key="9">
    <source>
        <dbReference type="ARBA" id="ARBA00023180"/>
    </source>
</evidence>
<dbReference type="AlphaFoldDB" id="R7TG59"/>
<comment type="pathway">
    <text evidence="2">Protein modification; protein glycosylation.</text>
</comment>
<reference evidence="12" key="3">
    <citation type="submission" date="2015-06" db="UniProtKB">
        <authorList>
            <consortium name="EnsemblMetazoa"/>
        </authorList>
    </citation>
    <scope>IDENTIFICATION</scope>
</reference>
<dbReference type="OrthoDB" id="2019572at2759"/>
<comment type="similarity">
    <text evidence="10">Belongs to the glycosyltransferase 14 family.</text>
</comment>
<gene>
    <name evidence="11" type="ORF">CAPTEDRAFT_83962</name>
</gene>
<comment type="subcellular location">
    <subcellularLocation>
        <location evidence="1">Membrane</location>
        <topology evidence="1">Single-pass type II membrane protein</topology>
    </subcellularLocation>
</comment>
<keyword evidence="7" id="KW-1133">Transmembrane helix</keyword>
<evidence type="ECO:0000256" key="7">
    <source>
        <dbReference type="ARBA" id="ARBA00022989"/>
    </source>
</evidence>
<dbReference type="PANTHER" id="PTHR19297">
    <property type="entry name" value="GLYCOSYLTRANSFERASE 14 FAMILY MEMBER"/>
    <property type="match status" value="1"/>
</dbReference>
<evidence type="ECO:0000313" key="13">
    <source>
        <dbReference type="Proteomes" id="UP000014760"/>
    </source>
</evidence>
<accession>R7TG59</accession>
<organism evidence="11">
    <name type="scientific">Capitella teleta</name>
    <name type="common">Polychaete worm</name>
    <dbReference type="NCBI Taxonomy" id="283909"/>
    <lineage>
        <taxon>Eukaryota</taxon>
        <taxon>Metazoa</taxon>
        <taxon>Spiralia</taxon>
        <taxon>Lophotrochozoa</taxon>
        <taxon>Annelida</taxon>
        <taxon>Polychaeta</taxon>
        <taxon>Sedentaria</taxon>
        <taxon>Scolecida</taxon>
        <taxon>Capitellidae</taxon>
        <taxon>Capitella</taxon>
    </lineage>
</organism>
<dbReference type="Proteomes" id="UP000014760">
    <property type="component" value="Unassembled WGS sequence"/>
</dbReference>
<dbReference type="Pfam" id="PF02485">
    <property type="entry name" value="Branch"/>
    <property type="match status" value="1"/>
</dbReference>
<keyword evidence="9" id="KW-0325">Glycoprotein</keyword>
<feature type="non-terminal residue" evidence="11">
    <location>
        <position position="1"/>
    </location>
</feature>
<evidence type="ECO:0000256" key="6">
    <source>
        <dbReference type="ARBA" id="ARBA00022968"/>
    </source>
</evidence>
<dbReference type="InterPro" id="IPR003406">
    <property type="entry name" value="Glyco_trans_14"/>
</dbReference>
<reference evidence="13" key="1">
    <citation type="submission" date="2012-12" db="EMBL/GenBank/DDBJ databases">
        <authorList>
            <person name="Hellsten U."/>
            <person name="Grimwood J."/>
            <person name="Chapman J.A."/>
            <person name="Shapiro H."/>
            <person name="Aerts A."/>
            <person name="Otillar R.P."/>
            <person name="Terry A.Y."/>
            <person name="Boore J.L."/>
            <person name="Simakov O."/>
            <person name="Marletaz F."/>
            <person name="Cho S.-J."/>
            <person name="Edsinger-Gonzales E."/>
            <person name="Havlak P."/>
            <person name="Kuo D.-H."/>
            <person name="Larsson T."/>
            <person name="Lv J."/>
            <person name="Arendt D."/>
            <person name="Savage R."/>
            <person name="Osoegawa K."/>
            <person name="de Jong P."/>
            <person name="Lindberg D.R."/>
            <person name="Seaver E.C."/>
            <person name="Weisblat D.A."/>
            <person name="Putnam N.H."/>
            <person name="Grigoriev I.V."/>
            <person name="Rokhsar D.S."/>
        </authorList>
    </citation>
    <scope>NUCLEOTIDE SEQUENCE</scope>
    <source>
        <strain evidence="13">I ESC-2004</strain>
    </source>
</reference>